<dbReference type="STRING" id="1765655.AMR74_16730"/>
<evidence type="ECO:0000313" key="2">
    <source>
        <dbReference type="EMBL" id="KOX92721.1"/>
    </source>
</evidence>
<keyword evidence="1" id="KW-0812">Transmembrane</keyword>
<keyword evidence="1" id="KW-1133">Transmembrane helix</keyword>
<name>A0A0M9AKW5_9EURY</name>
<evidence type="ECO:0008006" key="4">
    <source>
        <dbReference type="Google" id="ProtNLM"/>
    </source>
</evidence>
<evidence type="ECO:0000256" key="1">
    <source>
        <dbReference type="SAM" id="Phobius"/>
    </source>
</evidence>
<dbReference type="AlphaFoldDB" id="A0A0M9AKW5"/>
<feature type="transmembrane region" description="Helical" evidence="1">
    <location>
        <begin position="23"/>
        <end position="44"/>
    </location>
</feature>
<sequence>MSQDDRRGTLALLWERLRRPRQWVRYIAVAGTAFFVSLLFIVTVRPLLAPLVGGDSYGVVVAGWMLATLYVLRVYSRRALA</sequence>
<proteinExistence type="predicted"/>
<comment type="caution">
    <text evidence="2">The sequence shown here is derived from an EMBL/GenBank/DDBJ whole genome shotgun (WGS) entry which is preliminary data.</text>
</comment>
<accession>A0A0M9AKW5</accession>
<gene>
    <name evidence="2" type="ORF">AMR74_16730</name>
</gene>
<evidence type="ECO:0000313" key="3">
    <source>
        <dbReference type="Proteomes" id="UP000037747"/>
    </source>
</evidence>
<dbReference type="RefSeq" id="WP_053773185.1">
    <property type="nucleotide sequence ID" value="NZ_LIST01000013.1"/>
</dbReference>
<dbReference type="EMBL" id="LIST01000013">
    <property type="protein sequence ID" value="KOX92721.1"/>
    <property type="molecule type" value="Genomic_DNA"/>
</dbReference>
<organism evidence="2 3">
    <name type="scientific">Halorubrum tropicale</name>
    <dbReference type="NCBI Taxonomy" id="1765655"/>
    <lineage>
        <taxon>Archaea</taxon>
        <taxon>Methanobacteriati</taxon>
        <taxon>Methanobacteriota</taxon>
        <taxon>Stenosarchaea group</taxon>
        <taxon>Halobacteria</taxon>
        <taxon>Halobacteriales</taxon>
        <taxon>Haloferacaceae</taxon>
        <taxon>Halorubrum</taxon>
    </lineage>
</organism>
<keyword evidence="3" id="KW-1185">Reference proteome</keyword>
<reference evidence="2 3" key="1">
    <citation type="submission" date="2015-08" db="EMBL/GenBank/DDBJ databases">
        <title>Genomes of Isolates from Cabo Rojo, PR.</title>
        <authorList>
            <person name="Sanchez-Nieves R.L."/>
            <person name="Montalvo-Rodriguez R."/>
        </authorList>
    </citation>
    <scope>NUCLEOTIDE SEQUENCE [LARGE SCALE GENOMIC DNA]</scope>
    <source>
        <strain evidence="2 3">5</strain>
    </source>
</reference>
<feature type="transmembrane region" description="Helical" evidence="1">
    <location>
        <begin position="56"/>
        <end position="75"/>
    </location>
</feature>
<protein>
    <recommendedName>
        <fullName evidence="4">DUF485 domain-containing protein</fullName>
    </recommendedName>
</protein>
<dbReference type="Proteomes" id="UP000037747">
    <property type="component" value="Unassembled WGS sequence"/>
</dbReference>
<keyword evidence="1" id="KW-0472">Membrane</keyword>
<dbReference type="PATRIC" id="fig|1705389.3.peg.2945"/>